<name>A0A2K9AES3_9GAMM</name>
<gene>
    <name evidence="2" type="ORF">CW740_06350</name>
</gene>
<dbReference type="GO" id="GO:0032259">
    <property type="term" value="P:methylation"/>
    <property type="evidence" value="ECO:0007669"/>
    <property type="project" value="UniProtKB-KW"/>
</dbReference>
<dbReference type="OrthoDB" id="9792690at2"/>
<evidence type="ECO:0000313" key="2">
    <source>
        <dbReference type="EMBL" id="AUD78886.1"/>
    </source>
</evidence>
<reference evidence="2 3" key="1">
    <citation type="submission" date="2017-12" db="EMBL/GenBank/DDBJ databases">
        <title>Kangiella profundi FT102 completed genome.</title>
        <authorList>
            <person name="Xu J."/>
            <person name="Wang J."/>
            <person name="Lu Y."/>
        </authorList>
    </citation>
    <scope>NUCLEOTIDE SEQUENCE [LARGE SCALE GENOMIC DNA]</scope>
    <source>
        <strain evidence="2 3">FT102</strain>
    </source>
</reference>
<dbReference type="KEGG" id="kpd:CW740_06350"/>
<dbReference type="Pfam" id="PF13847">
    <property type="entry name" value="Methyltransf_31"/>
    <property type="match status" value="1"/>
</dbReference>
<keyword evidence="2" id="KW-0808">Transferase</keyword>
<dbReference type="SUPFAM" id="SSF53335">
    <property type="entry name" value="S-adenosyl-L-methionine-dependent methyltransferases"/>
    <property type="match status" value="1"/>
</dbReference>
<dbReference type="CDD" id="cd02440">
    <property type="entry name" value="AdoMet_MTases"/>
    <property type="match status" value="1"/>
</dbReference>
<dbReference type="GO" id="GO:0008168">
    <property type="term" value="F:methyltransferase activity"/>
    <property type="evidence" value="ECO:0007669"/>
    <property type="project" value="UniProtKB-KW"/>
</dbReference>
<dbReference type="Proteomes" id="UP000232693">
    <property type="component" value="Chromosome"/>
</dbReference>
<evidence type="ECO:0000313" key="3">
    <source>
        <dbReference type="Proteomes" id="UP000232693"/>
    </source>
</evidence>
<feature type="domain" description="Methyltransferase" evidence="1">
    <location>
        <begin position="54"/>
        <end position="161"/>
    </location>
</feature>
<protein>
    <submittedName>
        <fullName evidence="2">Class I SAM-dependent methyltransferase</fullName>
    </submittedName>
</protein>
<proteinExistence type="predicted"/>
<evidence type="ECO:0000259" key="1">
    <source>
        <dbReference type="Pfam" id="PF13847"/>
    </source>
</evidence>
<dbReference type="Gene3D" id="3.40.50.150">
    <property type="entry name" value="Vaccinia Virus protein VP39"/>
    <property type="match status" value="1"/>
</dbReference>
<organism evidence="2 3">
    <name type="scientific">Kangiella profundi</name>
    <dbReference type="NCBI Taxonomy" id="1561924"/>
    <lineage>
        <taxon>Bacteria</taxon>
        <taxon>Pseudomonadati</taxon>
        <taxon>Pseudomonadota</taxon>
        <taxon>Gammaproteobacteria</taxon>
        <taxon>Kangiellales</taxon>
        <taxon>Kangiellaceae</taxon>
        <taxon>Kangiella</taxon>
    </lineage>
</organism>
<dbReference type="AlphaFoldDB" id="A0A2K9AES3"/>
<dbReference type="InterPro" id="IPR025714">
    <property type="entry name" value="Methyltranfer_dom"/>
</dbReference>
<keyword evidence="3" id="KW-1185">Reference proteome</keyword>
<accession>A0A2K9AES3</accession>
<sequence length="261" mass="30288">MNFQEVESVKQSLELSSHRLVDFLPFLYQDFKELGSNTGYMIELIDEQQKTAPDKRVLDLCCGKGATLMTLAKHFNWRGIGVEVVSDFVQQATMDAFSQRLRGQVEFVREDISTFLDRNTELFDVIVFPACTNVLGDRVESLDILSQHIKDDGFILVESDYKSHSFNIGSGLELTKNMDDVIAESKLTTARKVIWDQKVLIDIYQRDTIRLNTRVNELKTRQPEIKRELEQFIEHRNQHLQNYKDNEVARASWLLVKQKLI</sequence>
<dbReference type="EMBL" id="CP025120">
    <property type="protein sequence ID" value="AUD78886.1"/>
    <property type="molecule type" value="Genomic_DNA"/>
</dbReference>
<dbReference type="PANTHER" id="PTHR43861">
    <property type="entry name" value="TRANS-ACONITATE 2-METHYLTRANSFERASE-RELATED"/>
    <property type="match status" value="1"/>
</dbReference>
<dbReference type="RefSeq" id="WP_106646732.1">
    <property type="nucleotide sequence ID" value="NZ_BMGO01000001.1"/>
</dbReference>
<keyword evidence="2" id="KW-0489">Methyltransferase</keyword>
<dbReference type="InterPro" id="IPR029063">
    <property type="entry name" value="SAM-dependent_MTases_sf"/>
</dbReference>